<dbReference type="InterPro" id="IPR052070">
    <property type="entry name" value="ESCRT-I_UEV_domain"/>
</dbReference>
<evidence type="ECO:0000259" key="1">
    <source>
        <dbReference type="PROSITE" id="PS51322"/>
    </source>
</evidence>
<dbReference type="Pfam" id="PF05743">
    <property type="entry name" value="UEV"/>
    <property type="match status" value="1"/>
</dbReference>
<protein>
    <recommendedName>
        <fullName evidence="1">UEV domain-containing protein</fullName>
    </recommendedName>
</protein>
<dbReference type="GO" id="GO:0015031">
    <property type="term" value="P:protein transport"/>
    <property type="evidence" value="ECO:0007669"/>
    <property type="project" value="InterPro"/>
</dbReference>
<sequence>MTSVRGLRRILPKTYDHKREVLTEISTVLSRHQYLKPVLEKFVFNDGKAKMLIALTGTIEVIYDGKRYNIPVSLWLKESYPRTAPICYLKPTSEMVIVPNKHINSSGEIMMPYLDEWRHTQCDLHTLIQVMMVMFSEVPPLRMRLYPEDSGSAYQNCSVEEISHVMLDREDNFPFSEHNETVC</sequence>
<dbReference type="CDD" id="cd11685">
    <property type="entry name" value="UEV_TSG101-like"/>
    <property type="match status" value="1"/>
</dbReference>
<comment type="caution">
    <text evidence="2">The sequence shown here is derived from an EMBL/GenBank/DDBJ whole genome shotgun (WGS) entry which is preliminary data.</text>
</comment>
<evidence type="ECO:0000313" key="2">
    <source>
        <dbReference type="EMBL" id="KAK2867503.1"/>
    </source>
</evidence>
<gene>
    <name evidence="2" type="ORF">Q8A67_025620</name>
</gene>
<dbReference type="GO" id="GO:0043130">
    <property type="term" value="F:ubiquitin binding"/>
    <property type="evidence" value="ECO:0007669"/>
    <property type="project" value="TreeGrafter"/>
</dbReference>
<dbReference type="InterPro" id="IPR008883">
    <property type="entry name" value="UEV_N"/>
</dbReference>
<dbReference type="Gene3D" id="3.10.110.10">
    <property type="entry name" value="Ubiquitin Conjugating Enzyme"/>
    <property type="match status" value="1"/>
</dbReference>
<feature type="domain" description="UEV" evidence="1">
    <location>
        <begin position="2"/>
        <end position="145"/>
    </location>
</feature>
<keyword evidence="3" id="KW-1185">Reference proteome</keyword>
<accession>A0AA88P002</accession>
<dbReference type="InterPro" id="IPR016135">
    <property type="entry name" value="UBQ-conjugating_enzyme/RWD"/>
</dbReference>
<dbReference type="Proteomes" id="UP001187343">
    <property type="component" value="Unassembled WGS sequence"/>
</dbReference>
<proteinExistence type="predicted"/>
<dbReference type="EMBL" id="JAUYZG010000025">
    <property type="protein sequence ID" value="KAK2867503.1"/>
    <property type="molecule type" value="Genomic_DNA"/>
</dbReference>
<name>A0AA88P002_9TELE</name>
<organism evidence="2 3">
    <name type="scientific">Cirrhinus molitorella</name>
    <name type="common">mud carp</name>
    <dbReference type="NCBI Taxonomy" id="172907"/>
    <lineage>
        <taxon>Eukaryota</taxon>
        <taxon>Metazoa</taxon>
        <taxon>Chordata</taxon>
        <taxon>Craniata</taxon>
        <taxon>Vertebrata</taxon>
        <taxon>Euteleostomi</taxon>
        <taxon>Actinopterygii</taxon>
        <taxon>Neopterygii</taxon>
        <taxon>Teleostei</taxon>
        <taxon>Ostariophysi</taxon>
        <taxon>Cypriniformes</taxon>
        <taxon>Cyprinidae</taxon>
        <taxon>Labeoninae</taxon>
        <taxon>Labeonini</taxon>
        <taxon>Cirrhinus</taxon>
    </lineage>
</organism>
<dbReference type="PANTHER" id="PTHR23306">
    <property type="entry name" value="TUMOR SUSCEPTIBILITY GENE 101 PROTEIN-RELATED"/>
    <property type="match status" value="1"/>
</dbReference>
<dbReference type="GO" id="GO:0000813">
    <property type="term" value="C:ESCRT I complex"/>
    <property type="evidence" value="ECO:0007669"/>
    <property type="project" value="TreeGrafter"/>
</dbReference>
<reference evidence="2" key="1">
    <citation type="submission" date="2023-08" db="EMBL/GenBank/DDBJ databases">
        <title>Chromosome-level Genome Assembly of mud carp (Cirrhinus molitorella).</title>
        <authorList>
            <person name="Liu H."/>
        </authorList>
    </citation>
    <scope>NUCLEOTIDE SEQUENCE</scope>
    <source>
        <strain evidence="2">Prfri</strain>
        <tissue evidence="2">Muscle</tissue>
    </source>
</reference>
<dbReference type="PROSITE" id="PS51322">
    <property type="entry name" value="UEV"/>
    <property type="match status" value="1"/>
</dbReference>
<dbReference type="SUPFAM" id="SSF54495">
    <property type="entry name" value="UBC-like"/>
    <property type="match status" value="1"/>
</dbReference>
<dbReference type="AlphaFoldDB" id="A0AA88P002"/>
<evidence type="ECO:0000313" key="3">
    <source>
        <dbReference type="Proteomes" id="UP001187343"/>
    </source>
</evidence>
<dbReference type="GO" id="GO:0008333">
    <property type="term" value="P:endosome to lysosome transport"/>
    <property type="evidence" value="ECO:0007669"/>
    <property type="project" value="TreeGrafter"/>
</dbReference>
<dbReference type="PANTHER" id="PTHR23306:SF25">
    <property type="entry name" value="TUMOR SUSCEPTIBILITY GENE 101 PROTEIN"/>
    <property type="match status" value="1"/>
</dbReference>